<organism evidence="1 2">
    <name type="scientific">Trichonephila inaurata madagascariensis</name>
    <dbReference type="NCBI Taxonomy" id="2747483"/>
    <lineage>
        <taxon>Eukaryota</taxon>
        <taxon>Metazoa</taxon>
        <taxon>Ecdysozoa</taxon>
        <taxon>Arthropoda</taxon>
        <taxon>Chelicerata</taxon>
        <taxon>Arachnida</taxon>
        <taxon>Araneae</taxon>
        <taxon>Araneomorphae</taxon>
        <taxon>Entelegynae</taxon>
        <taxon>Araneoidea</taxon>
        <taxon>Nephilidae</taxon>
        <taxon>Trichonephila</taxon>
        <taxon>Trichonephila inaurata</taxon>
    </lineage>
</organism>
<evidence type="ECO:0000313" key="2">
    <source>
        <dbReference type="Proteomes" id="UP000886998"/>
    </source>
</evidence>
<feature type="non-terminal residue" evidence="1">
    <location>
        <position position="112"/>
    </location>
</feature>
<dbReference type="InterPro" id="IPR050473">
    <property type="entry name" value="A2M/Complement_sys"/>
</dbReference>
<dbReference type="AlphaFoldDB" id="A0A8X6X979"/>
<dbReference type="EMBL" id="BMAV01006532">
    <property type="protein sequence ID" value="GFY48561.1"/>
    <property type="molecule type" value="Genomic_DNA"/>
</dbReference>
<gene>
    <name evidence="1" type="primary">NCL1_16170</name>
    <name evidence="1" type="ORF">TNIN_92781</name>
</gene>
<dbReference type="PANTHER" id="PTHR11412">
    <property type="entry name" value="MACROGLOBULIN / COMPLEMENT"/>
    <property type="match status" value="1"/>
</dbReference>
<dbReference type="Gene3D" id="2.60.40.10">
    <property type="entry name" value="Immunoglobulins"/>
    <property type="match status" value="1"/>
</dbReference>
<name>A0A8X6X979_9ARAC</name>
<dbReference type="InterPro" id="IPR013783">
    <property type="entry name" value="Ig-like_fold"/>
</dbReference>
<accession>A0A8X6X979</accession>
<proteinExistence type="predicted"/>
<protein>
    <submittedName>
        <fullName evidence="1">Alpha-2-macroglobulin</fullName>
    </submittedName>
</protein>
<sequence>VTVSLEQPQGFAVANDSSSGDICVQPNTSNNIKLQLKATDVGTANITVRAETASSSKVCGNSPVYGSLARDAIKQSFEVEAEGFPNQKVHSILFCPKGDNYKDISRASMKLL</sequence>
<evidence type="ECO:0000313" key="1">
    <source>
        <dbReference type="EMBL" id="GFY48561.1"/>
    </source>
</evidence>
<keyword evidence="2" id="KW-1185">Reference proteome</keyword>
<reference evidence="1" key="1">
    <citation type="submission" date="2020-08" db="EMBL/GenBank/DDBJ databases">
        <title>Multicomponent nature underlies the extraordinary mechanical properties of spider dragline silk.</title>
        <authorList>
            <person name="Kono N."/>
            <person name="Nakamura H."/>
            <person name="Mori M."/>
            <person name="Yoshida Y."/>
            <person name="Ohtoshi R."/>
            <person name="Malay A.D."/>
            <person name="Moran D.A.P."/>
            <person name="Tomita M."/>
            <person name="Numata K."/>
            <person name="Arakawa K."/>
        </authorList>
    </citation>
    <scope>NUCLEOTIDE SEQUENCE</scope>
</reference>
<comment type="caution">
    <text evidence="1">The sequence shown here is derived from an EMBL/GenBank/DDBJ whole genome shotgun (WGS) entry which is preliminary data.</text>
</comment>
<dbReference type="OrthoDB" id="6432647at2759"/>
<dbReference type="Proteomes" id="UP000886998">
    <property type="component" value="Unassembled WGS sequence"/>
</dbReference>
<dbReference type="PANTHER" id="PTHR11412:SF171">
    <property type="entry name" value="PREGNANCY ZONE PROTEIN-LIKE PROTEIN"/>
    <property type="match status" value="1"/>
</dbReference>